<dbReference type="EMBL" id="AMBO01000372">
    <property type="protein sequence ID" value="EKC99444.1"/>
    <property type="molecule type" value="Genomic_DNA"/>
</dbReference>
<dbReference type="CDD" id="cd06257">
    <property type="entry name" value="DnaJ"/>
    <property type="match status" value="1"/>
</dbReference>
<dbReference type="FunCoup" id="K1V601">
    <property type="interactions" value="16"/>
</dbReference>
<dbReference type="InterPro" id="IPR036869">
    <property type="entry name" value="J_dom_sf"/>
</dbReference>
<comment type="caution">
    <text evidence="3">The sequence shown here is derived from an EMBL/GenBank/DDBJ whole genome shotgun (WGS) entry which is preliminary data.</text>
</comment>
<evidence type="ECO:0000313" key="3">
    <source>
        <dbReference type="EMBL" id="EKC99444.1"/>
    </source>
</evidence>
<feature type="domain" description="J" evidence="2">
    <location>
        <begin position="52"/>
        <end position="115"/>
    </location>
</feature>
<dbReference type="PRINTS" id="PR00625">
    <property type="entry name" value="JDOMAIN"/>
</dbReference>
<dbReference type="Pfam" id="PF14308">
    <property type="entry name" value="DnaJ-X"/>
    <property type="match status" value="1"/>
</dbReference>
<feature type="compositionally biased region" description="Pro residues" evidence="1">
    <location>
        <begin position="421"/>
        <end position="434"/>
    </location>
</feature>
<dbReference type="PROSITE" id="PS50076">
    <property type="entry name" value="DNAJ_2"/>
    <property type="match status" value="1"/>
</dbReference>
<feature type="compositionally biased region" description="Pro residues" evidence="1">
    <location>
        <begin position="1"/>
        <end position="11"/>
    </location>
</feature>
<sequence length="441" mass="47652">MFAHPAPPPRNPHSRPSSAPSGSKPNRSGGSTPAAGGKRRGIGSDANPIDMAYYDVLGLPASCTTEEIKKSYRRLAIKLHPDKNRDDPDAEEKQIAVAYQILSDPETRKKYNEFGQKNGGGGAEEMVDPEEVFGKMFGGDAFADLIGDISIGKEMKDVFQQQAEDAPEDYMMGPKGQPVLTPEAQARRSAREKAAADAKAAERTARVNKLAEHLTRKLSVFAEAAKSAEDPDVAPSFREICRLEAADLAHESYGTELLQAIGGVYKQRATQYTASAAFAPLGWFHGAKNTFATVSDTVSTLRSALELKSVFERLQAAEQAGMPPDELRKLEEQATEQGLRTLWKGAKLEVESVVREVCDKVLADPATTSEKRQLRAAALGLMGDAFLSASKQEPGPSADDFVRIETPQSKAREKEKASRPGVPPRPGAPPPPVPEKPEGFM</sequence>
<organism evidence="3 4">
    <name type="scientific">Trichosporon asahii var. asahii (strain CBS 8904)</name>
    <name type="common">Yeast</name>
    <dbReference type="NCBI Taxonomy" id="1220162"/>
    <lineage>
        <taxon>Eukaryota</taxon>
        <taxon>Fungi</taxon>
        <taxon>Dikarya</taxon>
        <taxon>Basidiomycota</taxon>
        <taxon>Agaricomycotina</taxon>
        <taxon>Tremellomycetes</taxon>
        <taxon>Trichosporonales</taxon>
        <taxon>Trichosporonaceae</taxon>
        <taxon>Trichosporon</taxon>
    </lineage>
</organism>
<dbReference type="OMA" id="EVFGAMF"/>
<name>K1V601_TRIAC</name>
<dbReference type="Proteomes" id="UP000006757">
    <property type="component" value="Unassembled WGS sequence"/>
</dbReference>
<dbReference type="SMART" id="SM00271">
    <property type="entry name" value="DnaJ"/>
    <property type="match status" value="1"/>
</dbReference>
<reference evidence="3 4" key="1">
    <citation type="journal article" date="2012" name="Eukaryot. Cell">
        <title>Genome sequence of the Trichosporon asahii environmental strain CBS 8904.</title>
        <authorList>
            <person name="Yang R.Y."/>
            <person name="Li H.T."/>
            <person name="Zhu H."/>
            <person name="Zhou G.P."/>
            <person name="Wang M."/>
            <person name="Wang L."/>
        </authorList>
    </citation>
    <scope>NUCLEOTIDE SEQUENCE [LARGE SCALE GENOMIC DNA]</scope>
    <source>
        <strain evidence="3 4">CBS 8904</strain>
    </source>
</reference>
<accession>K1V601</accession>
<evidence type="ECO:0000313" key="4">
    <source>
        <dbReference type="Proteomes" id="UP000006757"/>
    </source>
</evidence>
<dbReference type="Pfam" id="PF00226">
    <property type="entry name" value="DnaJ"/>
    <property type="match status" value="1"/>
</dbReference>
<dbReference type="PANTHER" id="PTHR44924">
    <property type="entry name" value="DNAJ SUBFAMILY A MEMBER 2"/>
    <property type="match status" value="1"/>
</dbReference>
<dbReference type="InterPro" id="IPR001623">
    <property type="entry name" value="DnaJ_domain"/>
</dbReference>
<proteinExistence type="predicted"/>
<dbReference type="InterPro" id="IPR026894">
    <property type="entry name" value="DnaJ_X"/>
</dbReference>
<dbReference type="Gene3D" id="1.10.287.110">
    <property type="entry name" value="DnaJ domain"/>
    <property type="match status" value="1"/>
</dbReference>
<keyword evidence="4" id="KW-1185">Reference proteome</keyword>
<dbReference type="OrthoDB" id="552049at2759"/>
<dbReference type="InParanoid" id="K1V601"/>
<protein>
    <submittedName>
        <fullName evidence="3">Chaperone regulator</fullName>
    </submittedName>
</protein>
<evidence type="ECO:0000259" key="2">
    <source>
        <dbReference type="PROSITE" id="PS50076"/>
    </source>
</evidence>
<dbReference type="STRING" id="1220162.K1V601"/>
<feature type="region of interest" description="Disordered" evidence="1">
    <location>
        <begin position="1"/>
        <end position="45"/>
    </location>
</feature>
<dbReference type="SUPFAM" id="SSF46565">
    <property type="entry name" value="Chaperone J-domain"/>
    <property type="match status" value="1"/>
</dbReference>
<dbReference type="HOGENOM" id="CLU_025145_0_2_1"/>
<gene>
    <name evidence="3" type="ORF">A1Q2_06381</name>
</gene>
<dbReference type="AlphaFoldDB" id="K1V601"/>
<feature type="region of interest" description="Disordered" evidence="1">
    <location>
        <begin position="390"/>
        <end position="441"/>
    </location>
</feature>
<evidence type="ECO:0000256" key="1">
    <source>
        <dbReference type="SAM" id="MobiDB-lite"/>
    </source>
</evidence>
<dbReference type="PANTHER" id="PTHR44924:SF1">
    <property type="entry name" value="DNAJ SUBFAMILY A MEMBER 2"/>
    <property type="match status" value="1"/>
</dbReference>
<dbReference type="eggNOG" id="KOG0691">
    <property type="taxonomic scope" value="Eukaryota"/>
</dbReference>